<dbReference type="AlphaFoldDB" id="A0A3M0IVP5"/>
<gene>
    <name evidence="3" type="ORF">DUI87_30795</name>
</gene>
<evidence type="ECO:0000256" key="1">
    <source>
        <dbReference type="SAM" id="MobiDB-lite"/>
    </source>
</evidence>
<accession>A0A3M0IVP5</accession>
<dbReference type="OrthoDB" id="9941526at2759"/>
<feature type="region of interest" description="Disordered" evidence="1">
    <location>
        <begin position="151"/>
        <end position="183"/>
    </location>
</feature>
<sequence>MEGEKSSRRSCSTQTCFSEDLGEDSQLDYLSAQEEYEEDRSEFSVLGEVGEAKDLPLTADKVQPQITAGGEGSGKSKRRTQSVALDPDVPFLPLSGEKAQLSRQAEPSSPSGREEPALRTCAASGTAEDGETRFPVPETLPSTHPIAGMEAADKCSGGSPSAEESERGEALGSVPGADSRAAVPTGRGSRAWLCVRSRAVNTEVTMMNRAPPLAWLAQTTADAASNTEWSIRAQSSRDPGENSLQKTSTCSSVGQSGIFVSPYALNLSSFTKLIKRLQERHPGFSKQEIVEAVQEVRRINKGVLSGLSISSIEEKTSAILRRSVCCAQQE</sequence>
<dbReference type="STRING" id="333673.A0A3M0IVP5"/>
<comment type="caution">
    <text evidence="3">The sequence shown here is derived from an EMBL/GenBank/DDBJ whole genome shotgun (WGS) entry which is preliminary data.</text>
</comment>
<dbReference type="Pfam" id="PF24905">
    <property type="entry name" value="TTC3_9th"/>
    <property type="match status" value="1"/>
</dbReference>
<dbReference type="Proteomes" id="UP000269221">
    <property type="component" value="Unassembled WGS sequence"/>
</dbReference>
<evidence type="ECO:0000259" key="2">
    <source>
        <dbReference type="Pfam" id="PF24905"/>
    </source>
</evidence>
<keyword evidence="4" id="KW-1185">Reference proteome</keyword>
<name>A0A3M0IVP5_HIRRU</name>
<dbReference type="EMBL" id="QRBI01000218">
    <property type="protein sequence ID" value="RMB92745.1"/>
    <property type="molecule type" value="Genomic_DNA"/>
</dbReference>
<organism evidence="3 4">
    <name type="scientific">Hirundo rustica rustica</name>
    <dbReference type="NCBI Taxonomy" id="333673"/>
    <lineage>
        <taxon>Eukaryota</taxon>
        <taxon>Metazoa</taxon>
        <taxon>Chordata</taxon>
        <taxon>Craniata</taxon>
        <taxon>Vertebrata</taxon>
        <taxon>Euteleostomi</taxon>
        <taxon>Archelosauria</taxon>
        <taxon>Archosauria</taxon>
        <taxon>Dinosauria</taxon>
        <taxon>Saurischia</taxon>
        <taxon>Theropoda</taxon>
        <taxon>Coelurosauria</taxon>
        <taxon>Aves</taxon>
        <taxon>Neognathae</taxon>
        <taxon>Neoaves</taxon>
        <taxon>Telluraves</taxon>
        <taxon>Australaves</taxon>
        <taxon>Passeriformes</taxon>
        <taxon>Sylvioidea</taxon>
        <taxon>Hirundinidae</taxon>
        <taxon>Hirundo</taxon>
    </lineage>
</organism>
<dbReference type="InterPro" id="IPR056870">
    <property type="entry name" value="TTC3/DZIP3/RBM44-like_helical"/>
</dbReference>
<evidence type="ECO:0000313" key="3">
    <source>
        <dbReference type="EMBL" id="RMB92745.1"/>
    </source>
</evidence>
<feature type="domain" description="TTC3/DZIP3/RBM44-like helical" evidence="2">
    <location>
        <begin position="269"/>
        <end position="312"/>
    </location>
</feature>
<dbReference type="PANTHER" id="PTHR17550:SF7">
    <property type="entry name" value="RNA-BINDING PROTEIN 44"/>
    <property type="match status" value="1"/>
</dbReference>
<reference evidence="3 4" key="1">
    <citation type="submission" date="2018-07" db="EMBL/GenBank/DDBJ databases">
        <title>A high quality draft genome assembly of the barn swallow (H. rustica rustica).</title>
        <authorList>
            <person name="Formenti G."/>
            <person name="Chiara M."/>
            <person name="Poveda L."/>
            <person name="Francoijs K.-J."/>
            <person name="Bonisoli-Alquati A."/>
            <person name="Canova L."/>
            <person name="Gianfranceschi L."/>
            <person name="Horner D.S."/>
            <person name="Saino N."/>
        </authorList>
    </citation>
    <scope>NUCLEOTIDE SEQUENCE [LARGE SCALE GENOMIC DNA]</scope>
    <source>
        <strain evidence="3">Chelidonia</strain>
        <tissue evidence="3">Blood</tissue>
    </source>
</reference>
<feature type="compositionally biased region" description="Polar residues" evidence="1">
    <location>
        <begin position="101"/>
        <end position="111"/>
    </location>
</feature>
<proteinExistence type="predicted"/>
<feature type="region of interest" description="Disordered" evidence="1">
    <location>
        <begin position="1"/>
        <end position="136"/>
    </location>
</feature>
<dbReference type="PANTHER" id="PTHR17550">
    <property type="entry name" value="E3 UBIQUITIN-PROTEIN LIGASE TTC3"/>
    <property type="match status" value="1"/>
</dbReference>
<protein>
    <recommendedName>
        <fullName evidence="2">TTC3/DZIP3/RBM44-like helical domain-containing protein</fullName>
    </recommendedName>
</protein>
<evidence type="ECO:0000313" key="4">
    <source>
        <dbReference type="Proteomes" id="UP000269221"/>
    </source>
</evidence>